<feature type="compositionally biased region" description="Basic and acidic residues" evidence="1">
    <location>
        <begin position="66"/>
        <end position="78"/>
    </location>
</feature>
<dbReference type="STRING" id="1245769.A0A0C7N558"/>
<dbReference type="Proteomes" id="UP000054304">
    <property type="component" value="Unassembled WGS sequence"/>
</dbReference>
<keyword evidence="3" id="KW-1185">Reference proteome</keyword>
<gene>
    <name evidence="2" type="ORF">LALA0_S07e01354g</name>
</gene>
<feature type="region of interest" description="Disordered" evidence="1">
    <location>
        <begin position="66"/>
        <end position="132"/>
    </location>
</feature>
<evidence type="ECO:0000313" key="2">
    <source>
        <dbReference type="EMBL" id="CEP63053.1"/>
    </source>
</evidence>
<reference evidence="2 3" key="1">
    <citation type="submission" date="2014-12" db="EMBL/GenBank/DDBJ databases">
        <authorList>
            <person name="Neuveglise Cecile"/>
        </authorList>
    </citation>
    <scope>NUCLEOTIDE SEQUENCE [LARGE SCALE GENOMIC DNA]</scope>
    <source>
        <strain evidence="2 3">CBS 12615</strain>
    </source>
</reference>
<dbReference type="OrthoDB" id="4066852at2759"/>
<dbReference type="EMBL" id="LN736366">
    <property type="protein sequence ID" value="CEP63053.1"/>
    <property type="molecule type" value="Genomic_DNA"/>
</dbReference>
<evidence type="ECO:0000313" key="3">
    <source>
        <dbReference type="Proteomes" id="UP000054304"/>
    </source>
</evidence>
<dbReference type="GeneID" id="34686543"/>
<name>A0A0C7N558_9SACH</name>
<organism evidence="2 3">
    <name type="scientific">Lachancea lanzarotensis</name>
    <dbReference type="NCBI Taxonomy" id="1245769"/>
    <lineage>
        <taxon>Eukaryota</taxon>
        <taxon>Fungi</taxon>
        <taxon>Dikarya</taxon>
        <taxon>Ascomycota</taxon>
        <taxon>Saccharomycotina</taxon>
        <taxon>Saccharomycetes</taxon>
        <taxon>Saccharomycetales</taxon>
        <taxon>Saccharomycetaceae</taxon>
        <taxon>Lachancea</taxon>
    </lineage>
</organism>
<accession>A0A0C7N558</accession>
<feature type="compositionally biased region" description="Basic and acidic residues" evidence="1">
    <location>
        <begin position="118"/>
        <end position="128"/>
    </location>
</feature>
<dbReference type="RefSeq" id="XP_022629274.1">
    <property type="nucleotide sequence ID" value="XM_022771359.1"/>
</dbReference>
<proteinExistence type="predicted"/>
<sequence>MSNDPYVDYSQLLSHLLTEEGDLNDGVVSFLYHLFPGDLFVRAMSLLDSRDMFIYLFDDSRNACKHSESTETEPDRDFVASSSPSRGSENKLVKKSLEQDQKNHIPETTKTRAQQATGERKLDTDRDLNGVANTGISRETSQKKCNVSSGIQGKNMVDALYDDDPAQRIVNRLVIKQNNDQTPPVCVDLNRWFCSCEEFNTQFLQNIIKPTNTDPPDQTTLYSRAVQDLNTDHVPQRSDRFAQLPHNPADHVQHYFRHEMAMCPHLLAFAILLQTSARVLSYFTDTNMTVYLITVHNLDEWLNLHLNVVD</sequence>
<evidence type="ECO:0000256" key="1">
    <source>
        <dbReference type="SAM" id="MobiDB-lite"/>
    </source>
</evidence>
<dbReference type="AlphaFoldDB" id="A0A0C7N558"/>
<dbReference type="HOGENOM" id="CLU_1115918_0_0_1"/>
<protein>
    <submittedName>
        <fullName evidence="2">LALA0S07e01354g1_1</fullName>
    </submittedName>
</protein>
<feature type="compositionally biased region" description="Basic and acidic residues" evidence="1">
    <location>
        <begin position="88"/>
        <end position="110"/>
    </location>
</feature>